<dbReference type="Proteomes" id="UP000472277">
    <property type="component" value="Chromosome 1"/>
</dbReference>
<evidence type="ECO:0000313" key="4">
    <source>
        <dbReference type="Ensembl" id="ENSSTUP00000001592.1"/>
    </source>
</evidence>
<reference evidence="4" key="3">
    <citation type="submission" date="2025-09" db="UniProtKB">
        <authorList>
            <consortium name="Ensembl"/>
        </authorList>
    </citation>
    <scope>IDENTIFICATION</scope>
</reference>
<dbReference type="Pfam" id="PF07534">
    <property type="entry name" value="TLD"/>
    <property type="match status" value="1"/>
</dbReference>
<organism evidence="4 5">
    <name type="scientific">Salmo trutta</name>
    <name type="common">Brown trout</name>
    <dbReference type="NCBI Taxonomy" id="8032"/>
    <lineage>
        <taxon>Eukaryota</taxon>
        <taxon>Metazoa</taxon>
        <taxon>Chordata</taxon>
        <taxon>Craniata</taxon>
        <taxon>Vertebrata</taxon>
        <taxon>Euteleostomi</taxon>
        <taxon>Actinopterygii</taxon>
        <taxon>Neopterygii</taxon>
        <taxon>Teleostei</taxon>
        <taxon>Protacanthopterygii</taxon>
        <taxon>Salmoniformes</taxon>
        <taxon>Salmonidae</taxon>
        <taxon>Salmoninae</taxon>
        <taxon>Salmo</taxon>
    </lineage>
</organism>
<evidence type="ECO:0000256" key="1">
    <source>
        <dbReference type="ARBA" id="ARBA00009243"/>
    </source>
</evidence>
<dbReference type="GeneTree" id="ENSGT00940000165866"/>
<comment type="similarity">
    <text evidence="1">Belongs to the IFI44 family.</text>
</comment>
<dbReference type="PANTHER" id="PTHR14241">
    <property type="entry name" value="INTERFERON-INDUCED PROTEIN 44"/>
    <property type="match status" value="1"/>
</dbReference>
<dbReference type="InParanoid" id="A0A673VZD4"/>
<protein>
    <submittedName>
        <fullName evidence="4">Interferon-induced protein 44-like</fullName>
    </submittedName>
</protein>
<feature type="domain" description="TLDc" evidence="3">
    <location>
        <begin position="3"/>
        <end position="155"/>
    </location>
</feature>
<sequence>MASVVSALSLEQETHLLKLLPEPAQLHLLYKGSHHGFYMHTLRSKFGKEGTFVVIVYFESGYVKGGYLSKSSNESEDQDAFAFEINHQEVTHFPVLDDSKATHFSTSMSNGCLKFGECLKLYTENRSICVESWDIMYYQGWQEPRYLDVELYRVGSKYNYSGRGSLRKNLVSFKPACQSLNRVRVLLMGPAGSGKSSFINSVRSVMFGRVLLLPFIGTAAKGFIKKRGGKPTALTLCDVLALGDGETTGLTLTDALAVIKGYDKYQKRWAYIASETPVYRPVPSINDQIHCAVFVLNACQIMSTSDDLTETLRTLQAEIADLDIPQVVLLTHVDQVCHVVQEDVKFVYSSRILQEKMQKAAEVVGLPVSYVLPVKNYSSELAVSCNTDILLLSAVHHILQAVDDTYEENHPPTPVDASAEPPSAEFHHKPSKL</sequence>
<feature type="region of interest" description="Disordered" evidence="2">
    <location>
        <begin position="406"/>
        <end position="433"/>
    </location>
</feature>
<dbReference type="AlphaFoldDB" id="A0A673VZD4"/>
<gene>
    <name evidence="4" type="primary">LOC115189999</name>
</gene>
<reference evidence="4" key="2">
    <citation type="submission" date="2025-08" db="UniProtKB">
        <authorList>
            <consortium name="Ensembl"/>
        </authorList>
    </citation>
    <scope>IDENTIFICATION</scope>
</reference>
<dbReference type="Ensembl" id="ENSSTUT00000001714.1">
    <property type="protein sequence ID" value="ENSSTUP00000001592.1"/>
    <property type="gene ID" value="ENSSTUG00000000817.1"/>
</dbReference>
<evidence type="ECO:0000259" key="3">
    <source>
        <dbReference type="PROSITE" id="PS51886"/>
    </source>
</evidence>
<dbReference type="InterPro" id="IPR027417">
    <property type="entry name" value="P-loop_NTPase"/>
</dbReference>
<dbReference type="SUPFAM" id="SSF52540">
    <property type="entry name" value="P-loop containing nucleoside triphosphate hydrolases"/>
    <property type="match status" value="1"/>
</dbReference>
<dbReference type="GO" id="GO:0006955">
    <property type="term" value="P:immune response"/>
    <property type="evidence" value="ECO:0007669"/>
    <property type="project" value="TreeGrafter"/>
</dbReference>
<name>A0A673VZD4_SALTR</name>
<dbReference type="PROSITE" id="PS51886">
    <property type="entry name" value="TLDC"/>
    <property type="match status" value="1"/>
</dbReference>
<dbReference type="InterPro" id="IPR006571">
    <property type="entry name" value="TLDc_dom"/>
</dbReference>
<proteinExistence type="inferred from homology"/>
<dbReference type="Gene3D" id="3.40.50.300">
    <property type="entry name" value="P-loop containing nucleotide triphosphate hydrolases"/>
    <property type="match status" value="1"/>
</dbReference>
<evidence type="ECO:0000256" key="2">
    <source>
        <dbReference type="SAM" id="MobiDB-lite"/>
    </source>
</evidence>
<dbReference type="PANTHER" id="PTHR14241:SF28">
    <property type="entry name" value="INTERFERON-INDUCED PROTEIN 44-LIKE"/>
    <property type="match status" value="1"/>
</dbReference>
<accession>A0A673VZD4</accession>
<reference evidence="4" key="1">
    <citation type="submission" date="2021-04" db="EMBL/GenBank/DDBJ databases">
        <authorList>
            <consortium name="Wellcome Sanger Institute Data Sharing"/>
        </authorList>
    </citation>
    <scope>NUCLEOTIDE SEQUENCE [LARGE SCALE GENOMIC DNA]</scope>
</reference>
<keyword evidence="5" id="KW-1185">Reference proteome</keyword>
<evidence type="ECO:0000313" key="5">
    <source>
        <dbReference type="Proteomes" id="UP000472277"/>
    </source>
</evidence>